<evidence type="ECO:0000256" key="2">
    <source>
        <dbReference type="ARBA" id="ARBA00022656"/>
    </source>
</evidence>
<keyword evidence="3" id="KW-0749">Sporulation</keyword>
<protein>
    <recommendedName>
        <fullName evidence="5">Crystaline entomocidal protoxin</fullName>
    </recommendedName>
</protein>
<evidence type="ECO:0000256" key="5">
    <source>
        <dbReference type="ARBA" id="ARBA00029653"/>
    </source>
</evidence>
<dbReference type="GO" id="GO:0030435">
    <property type="term" value="P:sporulation resulting in formation of a cellular spore"/>
    <property type="evidence" value="ECO:0007669"/>
    <property type="project" value="UniProtKB-KW"/>
</dbReference>
<dbReference type="InterPro" id="IPR036716">
    <property type="entry name" value="Pest_crys_N_sf"/>
</dbReference>
<dbReference type="PANTHER" id="PTHR37003:SF2">
    <property type="entry name" value="PESTICIDAL CRYSTAL PROTEIN N-TERMINAL DOMAIN-CONTAINING PROTEIN"/>
    <property type="match status" value="1"/>
</dbReference>
<name>A0A6G5VBW1_BACTU</name>
<dbReference type="SUPFAM" id="SSF56849">
    <property type="entry name" value="delta-Endotoxin (insectocide), N-terminal domain"/>
    <property type="match status" value="1"/>
</dbReference>
<dbReference type="Pfam" id="PF03945">
    <property type="entry name" value="Endotoxin_N"/>
    <property type="match status" value="1"/>
</dbReference>
<dbReference type="InterPro" id="IPR005639">
    <property type="entry name" value="Pest_crys_dom_I"/>
</dbReference>
<evidence type="ECO:0000256" key="3">
    <source>
        <dbReference type="ARBA" id="ARBA00022969"/>
    </source>
</evidence>
<reference evidence="7" key="1">
    <citation type="journal article" date="2020" name="J Appl Environ Microbiol">
        <title>Unraveling the composition of insecticidal crystal proteins in Bacillus thuringiensis: a proteomics approach.</title>
        <authorList>
            <person name="Caballero P."/>
            <person name="Fernandez A.B."/>
        </authorList>
    </citation>
    <scope>NUCLEOTIDE SEQUENCE</scope>
    <source>
        <strain evidence="7">AM65-52</strain>
    </source>
</reference>
<evidence type="ECO:0000256" key="4">
    <source>
        <dbReference type="ARBA" id="ARBA00023026"/>
    </source>
</evidence>
<proteinExistence type="inferred from homology"/>
<accession>A0A6G5VBW1</accession>
<dbReference type="PANTHER" id="PTHR37003">
    <property type="entry name" value="ENDOTOXIN_N DOMAIN-CONTAINING PROTEIN-RELATED"/>
    <property type="match status" value="1"/>
</dbReference>
<evidence type="ECO:0000259" key="6">
    <source>
        <dbReference type="Pfam" id="PF03945"/>
    </source>
</evidence>
<dbReference type="SMR" id="A0A6G5VBW1"/>
<dbReference type="Gene3D" id="1.20.190.10">
    <property type="entry name" value="Pesticidal crystal protein, N-terminal domain"/>
    <property type="match status" value="1"/>
</dbReference>
<dbReference type="EMBL" id="MK184471">
    <property type="protein sequence ID" value="QEU48936.1"/>
    <property type="molecule type" value="Genomic_DNA"/>
</dbReference>
<dbReference type="GO" id="GO:0001907">
    <property type="term" value="P:symbiont-mediated killing of host cell"/>
    <property type="evidence" value="ECO:0007669"/>
    <property type="project" value="InterPro"/>
</dbReference>
<evidence type="ECO:0000256" key="1">
    <source>
        <dbReference type="ARBA" id="ARBA00007819"/>
    </source>
</evidence>
<comment type="similarity">
    <text evidence="1">Belongs to the delta endotoxin family.</text>
</comment>
<sequence length="646" mass="72757">MNYMEDSSLDTLSIVNETDFPLYNNYTEPTIAPALIAVAPIAQYLATAIGKWAAKAAFSKVLSLIFPGSQPATMEKVRTEVETLINQKLSQDRVNILNAEYRGIIEVSDVFDAYIKQPGFTPATAKGYFLNLSGAIIQRLPQFEVQTYEGVSIALFTQMCTLHLTLLKDGILAGSAWGFTQADVDSFIKLFNQKVLDYRTRLMRMYTEEFGRLCKVSLKDGLTFRNMCNLYVFPFAEAWSLMRYEGLKLQSSLSLWDYVGVSIPVNYNEWGGLVYKLLMGEVNQRLTTVKFNYSFTNEPADIPARENIRGVHPIYDPSSGLTGWIGNGRTNNFNFADNNGNEIMEVRTQTFYQNPNNEPIAPRDIINQILTAPAPADLFFKNADINVKFTQWFQSTLYGWNIKLGTQTVLSSRTGTIPPNYLAYDGYYIRAISACPRGVSLAYNHDLTTLTYNRIEYDSPTTENIIVGFAPDNTKDFYSKKSHYLSETNDSYVIPALQFAEVSDRSFLEDTPDQATDGSIKFARTFISNEAKYSIRLNTGFNTATRYKLIIRVRVPYRLPAGIRVQSQNSGNNRMLGSFTANANPEWVDFVTDAFTFNDLGITTSSTNALFSISSDSLNSGEEWYLSQLFLVKESAFTTQINPLLK</sequence>
<organism evidence="7">
    <name type="scientific">Bacillus thuringiensis</name>
    <dbReference type="NCBI Taxonomy" id="1428"/>
    <lineage>
        <taxon>Bacteria</taxon>
        <taxon>Bacillati</taxon>
        <taxon>Bacillota</taxon>
        <taxon>Bacilli</taxon>
        <taxon>Bacillales</taxon>
        <taxon>Bacillaceae</taxon>
        <taxon>Bacillus</taxon>
        <taxon>Bacillus cereus group</taxon>
    </lineage>
</organism>
<keyword evidence="2" id="KW-0800">Toxin</keyword>
<evidence type="ECO:0000313" key="7">
    <source>
        <dbReference type="EMBL" id="QEU48936.1"/>
    </source>
</evidence>
<keyword evidence="4" id="KW-0843">Virulence</keyword>
<dbReference type="GO" id="GO:0090729">
    <property type="term" value="F:toxin activity"/>
    <property type="evidence" value="ECO:0007669"/>
    <property type="project" value="UniProtKB-KW"/>
</dbReference>
<feature type="domain" description="Pesticidal crystal protein" evidence="6">
    <location>
        <begin position="61"/>
        <end position="242"/>
    </location>
</feature>
<dbReference type="InterPro" id="IPR038979">
    <property type="entry name" value="Pest_crys"/>
</dbReference>
<dbReference type="AlphaFoldDB" id="A0A6G5VBW1"/>
<gene>
    <name evidence="7" type="primary">cry11Aa</name>
</gene>